<proteinExistence type="predicted"/>
<organism evidence="1 2">
    <name type="scientific">Petralouisia muris</name>
    <dbReference type="NCBI Taxonomy" id="3032872"/>
    <lineage>
        <taxon>Bacteria</taxon>
        <taxon>Bacillati</taxon>
        <taxon>Bacillota</taxon>
        <taxon>Clostridia</taxon>
        <taxon>Lachnospirales</taxon>
        <taxon>Lachnospiraceae</taxon>
        <taxon>Petralouisia</taxon>
    </lineage>
</organism>
<evidence type="ECO:0000313" key="1">
    <source>
        <dbReference type="EMBL" id="TGY97119.1"/>
    </source>
</evidence>
<keyword evidence="2" id="KW-1185">Reference proteome</keyword>
<sequence>MKNFKNKIIPSAVSFMVTFSVKNMHIKYVKNTGNTRWTNGCATKKYGKIDEKILGRLYKKRGIIMESVDIDNKALLC</sequence>
<dbReference type="EMBL" id="SRYA01000010">
    <property type="protein sequence ID" value="TGY97119.1"/>
    <property type="molecule type" value="Genomic_DNA"/>
</dbReference>
<name>A0AC61RZI9_9FIRM</name>
<gene>
    <name evidence="1" type="ORF">E5329_06630</name>
</gene>
<comment type="caution">
    <text evidence="1">The sequence shown here is derived from an EMBL/GenBank/DDBJ whole genome shotgun (WGS) entry which is preliminary data.</text>
</comment>
<dbReference type="Proteomes" id="UP000304953">
    <property type="component" value="Unassembled WGS sequence"/>
</dbReference>
<reference evidence="1" key="1">
    <citation type="submission" date="2019-04" db="EMBL/GenBank/DDBJ databases">
        <title>Microbes associate with the intestines of laboratory mice.</title>
        <authorList>
            <person name="Navarre W."/>
            <person name="Wong E."/>
            <person name="Huang K."/>
            <person name="Tropini C."/>
            <person name="Ng K."/>
            <person name="Yu B."/>
        </authorList>
    </citation>
    <scope>NUCLEOTIDE SEQUENCE</scope>
    <source>
        <strain evidence="1">NM01_1-7b</strain>
    </source>
</reference>
<accession>A0AC61RZI9</accession>
<protein>
    <submittedName>
        <fullName evidence="1">Uncharacterized protein</fullName>
    </submittedName>
</protein>
<evidence type="ECO:0000313" key="2">
    <source>
        <dbReference type="Proteomes" id="UP000304953"/>
    </source>
</evidence>